<dbReference type="RefSeq" id="WP_069718389.1">
    <property type="nucleotide sequence ID" value="NZ_MJEH01000055.1"/>
</dbReference>
<dbReference type="Pfam" id="PF12690">
    <property type="entry name" value="BsuPI"/>
    <property type="match status" value="1"/>
</dbReference>
<gene>
    <name evidence="3" type="ORF">BFG57_04580</name>
</gene>
<dbReference type="InterPro" id="IPR038144">
    <property type="entry name" value="IPI"/>
</dbReference>
<dbReference type="InterPro" id="IPR018911">
    <property type="entry name" value="Gmad2_Ig-like_dom"/>
</dbReference>
<dbReference type="STRING" id="1305675.BFG57_04580"/>
<evidence type="ECO:0008006" key="5">
    <source>
        <dbReference type="Google" id="ProtNLM"/>
    </source>
</evidence>
<evidence type="ECO:0000313" key="4">
    <source>
        <dbReference type="Proteomes" id="UP000095209"/>
    </source>
</evidence>
<evidence type="ECO:0000259" key="2">
    <source>
        <dbReference type="Pfam" id="PF12690"/>
    </source>
</evidence>
<keyword evidence="4" id="KW-1185">Reference proteome</keyword>
<dbReference type="OrthoDB" id="1357684at2"/>
<dbReference type="Proteomes" id="UP000095209">
    <property type="component" value="Unassembled WGS sequence"/>
</dbReference>
<feature type="domain" description="Intracellular proteinase inhibitor BsuPI" evidence="2">
    <location>
        <begin position="51"/>
        <end position="147"/>
    </location>
</feature>
<dbReference type="AlphaFoldDB" id="A0A1E5LC34"/>
<dbReference type="PROSITE" id="PS51257">
    <property type="entry name" value="PROKAR_LIPOPROTEIN"/>
    <property type="match status" value="1"/>
</dbReference>
<name>A0A1E5LC34_9BACI</name>
<evidence type="ECO:0000259" key="1">
    <source>
        <dbReference type="Pfam" id="PF10648"/>
    </source>
</evidence>
<evidence type="ECO:0000313" key="3">
    <source>
        <dbReference type="EMBL" id="OEH91652.1"/>
    </source>
</evidence>
<accession>A0A1E5LC34</accession>
<protein>
    <recommendedName>
        <fullName evidence="5">Intracellular proteinase inhibitor BsuPI domain-containing protein</fullName>
    </recommendedName>
</protein>
<comment type="caution">
    <text evidence="3">The sequence shown here is derived from an EMBL/GenBank/DDBJ whole genome shotgun (WGS) entry which is preliminary data.</text>
</comment>
<dbReference type="EMBL" id="MJEH01000055">
    <property type="protein sequence ID" value="OEH91652.1"/>
    <property type="molecule type" value="Genomic_DNA"/>
</dbReference>
<dbReference type="Gene3D" id="2.60.40.2360">
    <property type="entry name" value="Intracellular proteinase inhibitor BsuPI"/>
    <property type="match status" value="1"/>
</dbReference>
<dbReference type="InterPro" id="IPR020481">
    <property type="entry name" value="Intracell_prot_inh_BsuPI"/>
</dbReference>
<reference evidence="3 4" key="1">
    <citation type="submission" date="2016-08" db="EMBL/GenBank/DDBJ databases">
        <title>Genome of Bacillus solimangrovi GH2-4.</title>
        <authorList>
            <person name="Lim S."/>
            <person name="Kim B.-C."/>
        </authorList>
    </citation>
    <scope>NUCLEOTIDE SEQUENCE [LARGE SCALE GENOMIC DNA]</scope>
    <source>
        <strain evidence="3 4">GH2-4</strain>
    </source>
</reference>
<proteinExistence type="predicted"/>
<organism evidence="3 4">
    <name type="scientific">Bacillus solimangrovi</name>
    <dbReference type="NCBI Taxonomy" id="1305675"/>
    <lineage>
        <taxon>Bacteria</taxon>
        <taxon>Bacillati</taxon>
        <taxon>Bacillota</taxon>
        <taxon>Bacilli</taxon>
        <taxon>Bacillales</taxon>
        <taxon>Bacillaceae</taxon>
        <taxon>Bacillus</taxon>
    </lineage>
</organism>
<feature type="domain" description="Bacterial spore germination immunoglobulin-like" evidence="1">
    <location>
        <begin position="184"/>
        <end position="258"/>
    </location>
</feature>
<sequence>MMKKLFTLLFVGALLSGCGQIGQQSENPPIDEPNHNEKVVNAEQTLESFGTSVDIHQSGDAILFDLALANNSEEEAIATFSTSQQYEIVVTNEENEEVYRYSEDKDFTQALKEVSIAPDEVKSWNEQWTPESLESGTYEATVTIKVNQLNGERVPTGAFTMEKTFSYDEPGTAFRNIQVEGSNGNYKITGEARVFEGEFFYSVEEGHDYLVDETLVKVDQGGPNWSEFEITLSIPEEQLPVDGTLALVLYEVSDKDGSIMNVKSVKIDQIKKDVE</sequence>
<dbReference type="Pfam" id="PF10648">
    <property type="entry name" value="Gmad2"/>
    <property type="match status" value="1"/>
</dbReference>